<feature type="transmembrane region" description="Helical" evidence="5">
    <location>
        <begin position="126"/>
        <end position="150"/>
    </location>
</feature>
<dbReference type="GO" id="GO:0016020">
    <property type="term" value="C:membrane"/>
    <property type="evidence" value="ECO:0007669"/>
    <property type="project" value="UniProtKB-SubCell"/>
</dbReference>
<evidence type="ECO:0000256" key="5">
    <source>
        <dbReference type="SAM" id="Phobius"/>
    </source>
</evidence>
<evidence type="ECO:0000256" key="3">
    <source>
        <dbReference type="ARBA" id="ARBA00022989"/>
    </source>
</evidence>
<feature type="transmembrane region" description="Helical" evidence="5">
    <location>
        <begin position="162"/>
        <end position="181"/>
    </location>
</feature>
<keyword evidence="2 5" id="KW-0812">Transmembrane</keyword>
<dbReference type="KEGG" id="spu:105437964"/>
<dbReference type="EnsemblMetazoa" id="XM_030975617">
    <property type="protein sequence ID" value="XP_030831477"/>
    <property type="gene ID" value="LOC105437964"/>
</dbReference>
<dbReference type="GeneID" id="105437964"/>
<dbReference type="Gene3D" id="1.20.1740.10">
    <property type="entry name" value="Amino acid/polyamine transporter I"/>
    <property type="match status" value="1"/>
</dbReference>
<evidence type="ECO:0000256" key="2">
    <source>
        <dbReference type="ARBA" id="ARBA00022692"/>
    </source>
</evidence>
<dbReference type="Proteomes" id="UP000007110">
    <property type="component" value="Unassembled WGS sequence"/>
</dbReference>
<feature type="transmembrane region" description="Helical" evidence="5">
    <location>
        <begin position="299"/>
        <end position="322"/>
    </location>
</feature>
<keyword evidence="4 5" id="KW-0472">Membrane</keyword>
<dbReference type="Pfam" id="PF13520">
    <property type="entry name" value="AA_permease_2"/>
    <property type="match status" value="1"/>
</dbReference>
<reference evidence="6" key="2">
    <citation type="submission" date="2021-01" db="UniProtKB">
        <authorList>
            <consortium name="EnsemblMetazoa"/>
        </authorList>
    </citation>
    <scope>IDENTIFICATION</scope>
</reference>
<dbReference type="InterPro" id="IPR050598">
    <property type="entry name" value="AminoAcid_Transporter"/>
</dbReference>
<feature type="transmembrane region" description="Helical" evidence="5">
    <location>
        <begin position="187"/>
        <end position="209"/>
    </location>
</feature>
<dbReference type="PANTHER" id="PTHR11785:SF375">
    <property type="entry name" value="AMINO ACID TRANSPORTER"/>
    <property type="match status" value="1"/>
</dbReference>
<dbReference type="GO" id="GO:0015179">
    <property type="term" value="F:L-amino acid transmembrane transporter activity"/>
    <property type="evidence" value="ECO:0000318"/>
    <property type="project" value="GO_Central"/>
</dbReference>
<dbReference type="AlphaFoldDB" id="A0A7M7SU32"/>
<evidence type="ECO:0000256" key="4">
    <source>
        <dbReference type="ARBA" id="ARBA00023136"/>
    </source>
</evidence>
<feature type="transmembrane region" description="Helical" evidence="5">
    <location>
        <begin position="264"/>
        <end position="287"/>
    </location>
</feature>
<proteinExistence type="predicted"/>
<dbReference type="InParanoid" id="A0A7M7SU32"/>
<evidence type="ECO:0000313" key="7">
    <source>
        <dbReference type="Proteomes" id="UP000007110"/>
    </source>
</evidence>
<reference evidence="7" key="1">
    <citation type="submission" date="2015-02" db="EMBL/GenBank/DDBJ databases">
        <title>Genome sequencing for Strongylocentrotus purpuratus.</title>
        <authorList>
            <person name="Murali S."/>
            <person name="Liu Y."/>
            <person name="Vee V."/>
            <person name="English A."/>
            <person name="Wang M."/>
            <person name="Skinner E."/>
            <person name="Han Y."/>
            <person name="Muzny D.M."/>
            <person name="Worley K.C."/>
            <person name="Gibbs R.A."/>
        </authorList>
    </citation>
    <scope>NUCLEOTIDE SEQUENCE</scope>
</reference>
<dbReference type="FunFam" id="1.20.1740.10:FF:000149">
    <property type="entry name" value="Uncharacterized protein"/>
    <property type="match status" value="1"/>
</dbReference>
<comment type="subcellular location">
    <subcellularLocation>
        <location evidence="1">Membrane</location>
        <topology evidence="1">Multi-pass membrane protein</topology>
    </subcellularLocation>
</comment>
<dbReference type="RefSeq" id="XP_030831477.1">
    <property type="nucleotide sequence ID" value="XM_030975617.1"/>
</dbReference>
<dbReference type="GO" id="GO:0003333">
    <property type="term" value="P:amino acid transmembrane transport"/>
    <property type="evidence" value="ECO:0000318"/>
    <property type="project" value="GO_Central"/>
</dbReference>
<dbReference type="PANTHER" id="PTHR11785">
    <property type="entry name" value="AMINO ACID TRANSPORTER"/>
    <property type="match status" value="1"/>
</dbReference>
<feature type="transmembrane region" description="Helical" evidence="5">
    <location>
        <begin position="71"/>
        <end position="93"/>
    </location>
</feature>
<keyword evidence="3 5" id="KW-1133">Transmembrane helix</keyword>
<dbReference type="OrthoDB" id="3257095at2759"/>
<evidence type="ECO:0000256" key="1">
    <source>
        <dbReference type="ARBA" id="ARBA00004141"/>
    </source>
</evidence>
<organism evidence="6 7">
    <name type="scientific">Strongylocentrotus purpuratus</name>
    <name type="common">Purple sea urchin</name>
    <dbReference type="NCBI Taxonomy" id="7668"/>
    <lineage>
        <taxon>Eukaryota</taxon>
        <taxon>Metazoa</taxon>
        <taxon>Echinodermata</taxon>
        <taxon>Eleutherozoa</taxon>
        <taxon>Echinozoa</taxon>
        <taxon>Echinoidea</taxon>
        <taxon>Euechinoidea</taxon>
        <taxon>Echinacea</taxon>
        <taxon>Camarodonta</taxon>
        <taxon>Echinidea</taxon>
        <taxon>Strongylocentrotidae</taxon>
        <taxon>Strongylocentrotus</taxon>
    </lineage>
</organism>
<feature type="transmembrane region" description="Helical" evidence="5">
    <location>
        <begin position="39"/>
        <end position="59"/>
    </location>
</feature>
<name>A0A7M7SU32_STRPU</name>
<sequence>MAAKQTGVPSSKAGEALSTDKLVNDDGSNSDKVYLRRQVTLIDCIALTVGVIIGSGIFISPSGILRYTGSLGWSLVIWVFCGLLSMMGALSFAELGTTFPVSGGAYSYILETYGPLPAFLKLYNEIVSSSTGGVAVLAIAFASYVLLPIFPDCQESYMVTRLIAAAILCFSTFVNCYSVPFVRGLNIFFLACKIIGLVVIIGFGIAALFNGIGDVSHFEGAFEGPTRFETFPLAVYSGLFAYSGWQNLFSVTEEIVRPSRTIPVSIITSLVIVMVVYLSVNIAYFIVLSPSEILLSDAIALIIVVSVFDVINLFTAFAIALFEHPSMSFVPTCNTKTVGFVRPLVIDSSHAFVWSKRRPRFPAQWMTVLKSISAQPVRSALRWAQKTIESPTIHICSVDKIRKEDWAAFCIPKNMR</sequence>
<accession>A0A7M7SU32</accession>
<keyword evidence="7" id="KW-1185">Reference proteome</keyword>
<protein>
    <submittedName>
        <fullName evidence="6">Uncharacterized protein</fullName>
    </submittedName>
</protein>
<evidence type="ECO:0000313" key="6">
    <source>
        <dbReference type="EnsemblMetazoa" id="XP_030831477"/>
    </source>
</evidence>
<dbReference type="InterPro" id="IPR002293">
    <property type="entry name" value="AA/rel_permease1"/>
</dbReference>
<dbReference type="OMA" id="VINITYF"/>